<name>A0ABN6N7U7_9BACT</name>
<dbReference type="Pfam" id="PF02561">
    <property type="entry name" value="FliS"/>
    <property type="match status" value="1"/>
</dbReference>
<dbReference type="RefSeq" id="WP_248345110.1">
    <property type="nucleotide sequence ID" value="NZ_AP025592.1"/>
</dbReference>
<dbReference type="Proteomes" id="UP001162734">
    <property type="component" value="Chromosome"/>
</dbReference>
<keyword evidence="7" id="KW-1185">Reference proteome</keyword>
<evidence type="ECO:0000256" key="5">
    <source>
        <dbReference type="ARBA" id="ARBA00023186"/>
    </source>
</evidence>
<evidence type="ECO:0000256" key="3">
    <source>
        <dbReference type="ARBA" id="ARBA00022490"/>
    </source>
</evidence>
<evidence type="ECO:0000313" key="7">
    <source>
        <dbReference type="Proteomes" id="UP001162734"/>
    </source>
</evidence>
<keyword evidence="3" id="KW-0963">Cytoplasm</keyword>
<evidence type="ECO:0000313" key="6">
    <source>
        <dbReference type="EMBL" id="BDG08017.1"/>
    </source>
</evidence>
<sequence>MTHASRYLQAQRETASAERLMVLLFQRALREIRAGAAAIEARQRAEANRALTRAGEIVSELHATLDTRRAPELCQQLGEIYRFVTGRITLANLRQDARLAREAERAFAPIVDGFENAVASLTTQAQGAR</sequence>
<evidence type="ECO:0008006" key="8">
    <source>
        <dbReference type="Google" id="ProtNLM"/>
    </source>
</evidence>
<organism evidence="6 7">
    <name type="scientific">Anaeromyxobacter paludicola</name>
    <dbReference type="NCBI Taxonomy" id="2918171"/>
    <lineage>
        <taxon>Bacteria</taxon>
        <taxon>Pseudomonadati</taxon>
        <taxon>Myxococcota</taxon>
        <taxon>Myxococcia</taxon>
        <taxon>Myxococcales</taxon>
        <taxon>Cystobacterineae</taxon>
        <taxon>Anaeromyxobacteraceae</taxon>
        <taxon>Anaeromyxobacter</taxon>
    </lineage>
</organism>
<proteinExistence type="inferred from homology"/>
<accession>A0ABN6N7U7</accession>
<comment type="subcellular location">
    <subcellularLocation>
        <location evidence="1">Cytoplasm</location>
        <location evidence="1">Cytosol</location>
    </subcellularLocation>
</comment>
<dbReference type="EMBL" id="AP025592">
    <property type="protein sequence ID" value="BDG08017.1"/>
    <property type="molecule type" value="Genomic_DNA"/>
</dbReference>
<dbReference type="SUPFAM" id="SSF101116">
    <property type="entry name" value="Flagellar export chaperone FliS"/>
    <property type="match status" value="1"/>
</dbReference>
<keyword evidence="4" id="KW-1005">Bacterial flagellum biogenesis</keyword>
<dbReference type="InterPro" id="IPR036584">
    <property type="entry name" value="FliS_sf"/>
</dbReference>
<protein>
    <recommendedName>
        <fullName evidence="8">Flagellar protein FliS</fullName>
    </recommendedName>
</protein>
<evidence type="ECO:0000256" key="4">
    <source>
        <dbReference type="ARBA" id="ARBA00022795"/>
    </source>
</evidence>
<dbReference type="Gene3D" id="1.20.120.340">
    <property type="entry name" value="Flagellar protein FliS"/>
    <property type="match status" value="1"/>
</dbReference>
<reference evidence="7" key="1">
    <citation type="journal article" date="2022" name="Int. J. Syst. Evol. Microbiol.">
        <title>Anaeromyxobacter oryzae sp. nov., Anaeromyxobacter diazotrophicus sp. nov. and Anaeromyxobacter paludicola sp. nov., isolated from paddy soils.</title>
        <authorList>
            <person name="Itoh H."/>
            <person name="Xu Z."/>
            <person name="Mise K."/>
            <person name="Masuda Y."/>
            <person name="Ushijima N."/>
            <person name="Hayakawa C."/>
            <person name="Shiratori Y."/>
            <person name="Senoo K."/>
        </authorList>
    </citation>
    <scope>NUCLEOTIDE SEQUENCE [LARGE SCALE GENOMIC DNA]</scope>
    <source>
        <strain evidence="7">Red630</strain>
    </source>
</reference>
<dbReference type="InterPro" id="IPR003713">
    <property type="entry name" value="FliS"/>
</dbReference>
<dbReference type="CDD" id="cd16098">
    <property type="entry name" value="FliS"/>
    <property type="match status" value="1"/>
</dbReference>
<dbReference type="PANTHER" id="PTHR34773:SF1">
    <property type="entry name" value="FLAGELLAR SECRETION CHAPERONE FLIS"/>
    <property type="match status" value="1"/>
</dbReference>
<evidence type="ECO:0000256" key="1">
    <source>
        <dbReference type="ARBA" id="ARBA00004514"/>
    </source>
</evidence>
<keyword evidence="5" id="KW-0143">Chaperone</keyword>
<dbReference type="PANTHER" id="PTHR34773">
    <property type="entry name" value="FLAGELLAR SECRETION CHAPERONE FLIS"/>
    <property type="match status" value="1"/>
</dbReference>
<evidence type="ECO:0000256" key="2">
    <source>
        <dbReference type="ARBA" id="ARBA00008787"/>
    </source>
</evidence>
<comment type="similarity">
    <text evidence="2">Belongs to the FliS family.</text>
</comment>
<gene>
    <name evidence="6" type="ORF">AMPC_11300</name>
</gene>